<comment type="similarity">
    <text evidence="9">Belongs to the anthranilate phosphoribosyltransferase family.</text>
</comment>
<feature type="domain" description="Glycosyl transferase family 3 N-terminal" evidence="11">
    <location>
        <begin position="20"/>
        <end position="79"/>
    </location>
</feature>
<proteinExistence type="inferred from homology"/>
<dbReference type="STRING" id="491915.Aflv_1102"/>
<dbReference type="GO" id="GO:0004048">
    <property type="term" value="F:anthranilate phosphoribosyltransferase activity"/>
    <property type="evidence" value="ECO:0007669"/>
    <property type="project" value="UniProtKB-UniRule"/>
</dbReference>
<keyword evidence="9" id="KW-0460">Magnesium</keyword>
<accession>B7GHQ6</accession>
<dbReference type="Pfam" id="PF02885">
    <property type="entry name" value="Glycos_trans_3N"/>
    <property type="match status" value="1"/>
</dbReference>
<dbReference type="SUPFAM" id="SSF47648">
    <property type="entry name" value="Nucleoside phosphorylase/phosphoribosyltransferase N-terminal domain"/>
    <property type="match status" value="1"/>
</dbReference>
<comment type="pathway">
    <text evidence="1 9">Amino-acid biosynthesis; L-tryptophan biosynthesis; L-tryptophan from chorismate: step 2/5.</text>
</comment>
<dbReference type="eggNOG" id="COG0547">
    <property type="taxonomic scope" value="Bacteria"/>
</dbReference>
<feature type="binding site" evidence="9">
    <location>
        <position position="102"/>
    </location>
    <ligand>
        <name>5-phospho-alpha-D-ribose 1-diphosphate</name>
        <dbReference type="ChEBI" id="CHEBI:58017"/>
    </ligand>
</feature>
<feature type="binding site" evidence="9">
    <location>
        <begin position="104"/>
        <end position="107"/>
    </location>
    <ligand>
        <name>5-phospho-alpha-D-ribose 1-diphosphate</name>
        <dbReference type="ChEBI" id="CHEBI:58017"/>
    </ligand>
</feature>
<feature type="binding site" evidence="9">
    <location>
        <begin position="97"/>
        <end position="98"/>
    </location>
    <ligand>
        <name>5-phospho-alpha-D-ribose 1-diphosphate</name>
        <dbReference type="ChEBI" id="CHEBI:58017"/>
    </ligand>
</feature>
<dbReference type="Gene3D" id="1.20.970.10">
    <property type="entry name" value="Transferase, Pyrimidine Nucleoside Phosphorylase, Chain C"/>
    <property type="match status" value="1"/>
</dbReference>
<dbReference type="GO" id="GO:0000162">
    <property type="term" value="P:L-tryptophan biosynthetic process"/>
    <property type="evidence" value="ECO:0007669"/>
    <property type="project" value="UniProtKB-UniRule"/>
</dbReference>
<dbReference type="PANTHER" id="PTHR43285">
    <property type="entry name" value="ANTHRANILATE PHOSPHORIBOSYLTRANSFERASE"/>
    <property type="match status" value="1"/>
</dbReference>
<evidence type="ECO:0000256" key="5">
    <source>
        <dbReference type="ARBA" id="ARBA00022822"/>
    </source>
</evidence>
<feature type="binding site" evidence="9">
    <location>
        <position position="125"/>
    </location>
    <ligand>
        <name>anthranilate</name>
        <dbReference type="ChEBI" id="CHEBI:16567"/>
        <label>1</label>
    </ligand>
</feature>
<feature type="binding site" evidence="9">
    <location>
        <position position="240"/>
    </location>
    <ligand>
        <name>Mg(2+)</name>
        <dbReference type="ChEBI" id="CHEBI:18420"/>
        <label>2</label>
    </ligand>
</feature>
<feature type="binding site" evidence="9">
    <location>
        <position position="240"/>
    </location>
    <ligand>
        <name>Mg(2+)</name>
        <dbReference type="ChEBI" id="CHEBI:18420"/>
        <label>1</label>
    </ligand>
</feature>
<keyword evidence="3 9" id="KW-0328">Glycosyltransferase</keyword>
<comment type="caution">
    <text evidence="9">Lacks conserved residue(s) required for the propagation of feature annotation.</text>
</comment>
<keyword evidence="6 9" id="KW-0057">Aromatic amino acid biosynthesis</keyword>
<evidence type="ECO:0000313" key="13">
    <source>
        <dbReference type="Proteomes" id="UP000000742"/>
    </source>
</evidence>
<evidence type="ECO:0000313" key="12">
    <source>
        <dbReference type="EMBL" id="ACJ33478.1"/>
    </source>
</evidence>
<reference evidence="12 13" key="1">
    <citation type="journal article" date="2008" name="Genome Biol.">
        <title>Encapsulated in silica: genome, proteome and physiology of the thermophilic bacterium Anoxybacillus flavithermus WK1.</title>
        <authorList>
            <person name="Saw J.H."/>
            <person name="Mountain B.W."/>
            <person name="Feng L."/>
            <person name="Omelchenko M.V."/>
            <person name="Hou S."/>
            <person name="Saito J.A."/>
            <person name="Stott M.B."/>
            <person name="Li D."/>
            <person name="Zhao G."/>
            <person name="Wu J."/>
            <person name="Galperin M.Y."/>
            <person name="Koonin E.V."/>
            <person name="Makarova K.S."/>
            <person name="Wolf Y.I."/>
            <person name="Rigden D.J."/>
            <person name="Dunfield P.F."/>
            <person name="Wang L."/>
            <person name="Alam M."/>
        </authorList>
    </citation>
    <scope>NUCLEOTIDE SEQUENCE [LARGE SCALE GENOMIC DNA]</scope>
    <source>
        <strain evidence="13">DSM 21510 / WK1</strain>
    </source>
</reference>
<dbReference type="HAMAP" id="MF_00211">
    <property type="entry name" value="TrpD"/>
    <property type="match status" value="1"/>
</dbReference>
<dbReference type="GO" id="GO:0000287">
    <property type="term" value="F:magnesium ion binding"/>
    <property type="evidence" value="ECO:0007669"/>
    <property type="project" value="UniProtKB-UniRule"/>
</dbReference>
<feature type="binding site" evidence="9">
    <location>
        <position position="94"/>
    </location>
    <ligand>
        <name>5-phospho-alpha-D-ribose 1-diphosphate</name>
        <dbReference type="ChEBI" id="CHEBI:58017"/>
    </ligand>
</feature>
<dbReference type="InterPro" id="IPR036320">
    <property type="entry name" value="Glycosyl_Trfase_fam3_N_dom_sf"/>
</dbReference>
<dbReference type="UniPathway" id="UPA00035">
    <property type="reaction ID" value="UER00041"/>
</dbReference>
<evidence type="ECO:0000256" key="2">
    <source>
        <dbReference type="ARBA" id="ARBA00022605"/>
    </source>
</evidence>
<evidence type="ECO:0000256" key="1">
    <source>
        <dbReference type="ARBA" id="ARBA00004907"/>
    </source>
</evidence>
<dbReference type="InterPro" id="IPR035902">
    <property type="entry name" value="Nuc_phospho_transferase"/>
</dbReference>
<dbReference type="HOGENOM" id="CLU_034315_2_1_9"/>
<evidence type="ECO:0000256" key="7">
    <source>
        <dbReference type="ARBA" id="ARBA00052328"/>
    </source>
</evidence>
<keyword evidence="4 9" id="KW-0808">Transferase</keyword>
<dbReference type="FunFam" id="3.40.1030.10:FF:000002">
    <property type="entry name" value="Anthranilate phosphoribosyltransferase"/>
    <property type="match status" value="1"/>
</dbReference>
<dbReference type="Pfam" id="PF00591">
    <property type="entry name" value="Glycos_transf_3"/>
    <property type="match status" value="1"/>
</dbReference>
<comment type="subunit">
    <text evidence="9">Homodimer.</text>
</comment>
<feature type="binding site" evidence="9">
    <location>
        <position position="106"/>
    </location>
    <ligand>
        <name>Mg(2+)</name>
        <dbReference type="ChEBI" id="CHEBI:18420"/>
        <label>1</label>
    </ligand>
</feature>
<organism evidence="12 13">
    <name type="scientific">Anoxybacillus flavithermus (strain DSM 21510 / WK1)</name>
    <dbReference type="NCBI Taxonomy" id="491915"/>
    <lineage>
        <taxon>Bacteria</taxon>
        <taxon>Bacillati</taxon>
        <taxon>Bacillota</taxon>
        <taxon>Bacilli</taxon>
        <taxon>Bacillales</taxon>
        <taxon>Anoxybacillaceae</taxon>
        <taxon>Anoxybacillus</taxon>
    </lineage>
</organism>
<protein>
    <recommendedName>
        <fullName evidence="9">Anthranilate phosphoribosyltransferase</fullName>
        <ecNumber evidence="9">2.4.2.18</ecNumber>
    </recommendedName>
</protein>
<evidence type="ECO:0000259" key="10">
    <source>
        <dbReference type="Pfam" id="PF00591"/>
    </source>
</evidence>
<comment type="cofactor">
    <cofactor evidence="9">
        <name>Mg(2+)</name>
        <dbReference type="ChEBI" id="CHEBI:18420"/>
    </cofactor>
    <text evidence="9">Binds 2 magnesium ions per monomer.</text>
</comment>
<evidence type="ECO:0000256" key="8">
    <source>
        <dbReference type="ARBA" id="ARBA00061188"/>
    </source>
</evidence>
<comment type="function">
    <text evidence="9">Catalyzes the transfer of the phosphoribosyl group of 5-phosphorylribose-1-pyrophosphate (PRPP) to anthranilate to yield N-(5'-phosphoribosyl)-anthranilate (PRA).</text>
</comment>
<gene>
    <name evidence="9 12" type="primary">trpD</name>
    <name evidence="12" type="ordered locus">Aflv_1102</name>
</gene>
<feature type="binding site" evidence="9">
    <location>
        <position position="134"/>
    </location>
    <ligand>
        <name>5-phospho-alpha-D-ribose 1-diphosphate</name>
        <dbReference type="ChEBI" id="CHEBI:58017"/>
    </ligand>
</feature>
<dbReference type="EMBL" id="CP000922">
    <property type="protein sequence ID" value="ACJ33478.1"/>
    <property type="molecule type" value="Genomic_DNA"/>
</dbReference>
<evidence type="ECO:0000256" key="4">
    <source>
        <dbReference type="ARBA" id="ARBA00022679"/>
    </source>
</evidence>
<feature type="domain" description="Glycosyl transferase family 3" evidence="10">
    <location>
        <begin position="87"/>
        <end position="339"/>
    </location>
</feature>
<dbReference type="KEGG" id="afl:Aflv_1102"/>
<keyword evidence="5 9" id="KW-0822">Tryptophan biosynthesis</keyword>
<comment type="similarity">
    <text evidence="8">In the C-terminal section; belongs to the anthranilate phosphoribosyltransferase family.</text>
</comment>
<evidence type="ECO:0000256" key="9">
    <source>
        <dbReference type="HAMAP-Rule" id="MF_00211"/>
    </source>
</evidence>
<dbReference type="GO" id="GO:0005829">
    <property type="term" value="C:cytosol"/>
    <property type="evidence" value="ECO:0007669"/>
    <property type="project" value="TreeGrafter"/>
</dbReference>
<comment type="catalytic activity">
    <reaction evidence="7 9">
        <text>N-(5-phospho-beta-D-ribosyl)anthranilate + diphosphate = 5-phospho-alpha-D-ribose 1-diphosphate + anthranilate</text>
        <dbReference type="Rhea" id="RHEA:11768"/>
        <dbReference type="ChEBI" id="CHEBI:16567"/>
        <dbReference type="ChEBI" id="CHEBI:18277"/>
        <dbReference type="ChEBI" id="CHEBI:33019"/>
        <dbReference type="ChEBI" id="CHEBI:58017"/>
        <dbReference type="EC" id="2.4.2.18"/>
    </reaction>
</comment>
<dbReference type="NCBIfam" id="TIGR01245">
    <property type="entry name" value="trpD"/>
    <property type="match status" value="1"/>
</dbReference>
<name>B7GHQ6_ANOFW</name>
<feature type="binding site" evidence="9">
    <location>
        <begin position="122"/>
        <end position="130"/>
    </location>
    <ligand>
        <name>5-phospho-alpha-D-ribose 1-diphosphate</name>
        <dbReference type="ChEBI" id="CHEBI:58017"/>
    </ligand>
</feature>
<evidence type="ECO:0000259" key="11">
    <source>
        <dbReference type="Pfam" id="PF02885"/>
    </source>
</evidence>
<keyword evidence="2 9" id="KW-0028">Amino-acid biosynthesis</keyword>
<feature type="binding site" evidence="9">
    <location>
        <position position="94"/>
    </location>
    <ligand>
        <name>anthranilate</name>
        <dbReference type="ChEBI" id="CHEBI:16567"/>
        <label>1</label>
    </ligand>
</feature>
<dbReference type="Gene3D" id="3.40.1030.10">
    <property type="entry name" value="Nucleoside phosphorylase/phosphoribosyltransferase catalytic domain"/>
    <property type="match status" value="1"/>
</dbReference>
<dbReference type="SUPFAM" id="SSF52418">
    <property type="entry name" value="Nucleoside phosphorylase/phosphoribosyltransferase catalytic domain"/>
    <property type="match status" value="1"/>
</dbReference>
<dbReference type="InterPro" id="IPR017459">
    <property type="entry name" value="Glycosyl_Trfase_fam3_N_dom"/>
</dbReference>
<feature type="binding site" evidence="9">
    <location>
        <position position="180"/>
    </location>
    <ligand>
        <name>anthranilate</name>
        <dbReference type="ChEBI" id="CHEBI:16567"/>
        <label>2</label>
    </ligand>
</feature>
<dbReference type="InterPro" id="IPR000312">
    <property type="entry name" value="Glycosyl_Trfase_fam3"/>
</dbReference>
<dbReference type="PANTHER" id="PTHR43285:SF2">
    <property type="entry name" value="ANTHRANILATE PHOSPHORIBOSYLTRANSFERASE"/>
    <property type="match status" value="1"/>
</dbReference>
<evidence type="ECO:0000256" key="6">
    <source>
        <dbReference type="ARBA" id="ARBA00023141"/>
    </source>
</evidence>
<evidence type="ECO:0000256" key="3">
    <source>
        <dbReference type="ARBA" id="ARBA00022676"/>
    </source>
</evidence>
<dbReference type="Proteomes" id="UP000000742">
    <property type="component" value="Chromosome"/>
</dbReference>
<dbReference type="EC" id="2.4.2.18" evidence="9"/>
<keyword evidence="9" id="KW-0479">Metal-binding</keyword>
<sequence>MPFSLQNAYLKEGNNMFERFLHKCAAQQTLTEQEAYEAMHAMMSGEVDEKQVAAFLVLLRFRGETVDELVGFIRAMRERMRTVSFDEPVIDTCGTGGDGKGTFNISTAVALLVASLDIPVAKHGNRAVSSTSGSANVIEHFLIPMPKTEEEAKQALRTHRLVFLFAPFYHEAMKHVAPVRQSLKMRTVFNLLGPLVNPALPKRQIIGVPNAKDARNMAEALQQIGTEHTVFVTSSDGLDECSIAAETQLIELKDGHMTQHIITPEDVGLPRGCLSDICVHSVSESANLIERVFAQRANESATNIVLLNAGVALYVAGAASDIADGVDMAKRAIETGRAYAYLQRLRGVMYA</sequence>
<feature type="binding site" evidence="9">
    <location>
        <position position="239"/>
    </location>
    <ligand>
        <name>Mg(2+)</name>
        <dbReference type="ChEBI" id="CHEBI:18420"/>
        <label>2</label>
    </ligand>
</feature>
<dbReference type="InterPro" id="IPR005940">
    <property type="entry name" value="Anthranilate_Pribosyl_Tfrase"/>
</dbReference>
<dbReference type="AlphaFoldDB" id="B7GHQ6"/>